<organism evidence="2 3">
    <name type="scientific">Prorocentrum cordatum</name>
    <dbReference type="NCBI Taxonomy" id="2364126"/>
    <lineage>
        <taxon>Eukaryota</taxon>
        <taxon>Sar</taxon>
        <taxon>Alveolata</taxon>
        <taxon>Dinophyceae</taxon>
        <taxon>Prorocentrales</taxon>
        <taxon>Prorocentraceae</taxon>
        <taxon>Prorocentrum</taxon>
    </lineage>
</organism>
<reference evidence="2" key="1">
    <citation type="submission" date="2023-10" db="EMBL/GenBank/DDBJ databases">
        <authorList>
            <person name="Chen Y."/>
            <person name="Shah S."/>
            <person name="Dougan E. K."/>
            <person name="Thang M."/>
            <person name="Chan C."/>
        </authorList>
    </citation>
    <scope>NUCLEOTIDE SEQUENCE [LARGE SCALE GENOMIC DNA]</scope>
</reference>
<dbReference type="EMBL" id="CAUYUJ010009450">
    <property type="protein sequence ID" value="CAK0826843.1"/>
    <property type="molecule type" value="Genomic_DNA"/>
</dbReference>
<feature type="non-terminal residue" evidence="2">
    <location>
        <position position="1"/>
    </location>
</feature>
<sequence>GRTEEGAGGAGAGGGGGGGGGAGAGAGTPRARSTSGSPHREEACWGGPRPRQDCRTCAARPPRLGHGGAQAFLEYWCWCQPLGLRLVAEAPSPSRRAARRSQRRGDRRCVHRRRAPGGGEKWRAFSEGSAVLRPAEQIQWDAQRHTSTIGGEGVRSKWNEERRRRRRRRTDRLSPSEAPSTWARTGRCHL</sequence>
<evidence type="ECO:0000313" key="2">
    <source>
        <dbReference type="EMBL" id="CAK0826843.1"/>
    </source>
</evidence>
<keyword evidence="3" id="KW-1185">Reference proteome</keyword>
<dbReference type="Proteomes" id="UP001189429">
    <property type="component" value="Unassembled WGS sequence"/>
</dbReference>
<evidence type="ECO:0000313" key="3">
    <source>
        <dbReference type="Proteomes" id="UP001189429"/>
    </source>
</evidence>
<protein>
    <submittedName>
        <fullName evidence="2">Uncharacterized protein</fullName>
    </submittedName>
</protein>
<comment type="caution">
    <text evidence="2">The sequence shown here is derived from an EMBL/GenBank/DDBJ whole genome shotgun (WGS) entry which is preliminary data.</text>
</comment>
<gene>
    <name evidence="2" type="ORF">PCOR1329_LOCUS26534</name>
</gene>
<proteinExistence type="predicted"/>
<feature type="region of interest" description="Disordered" evidence="1">
    <location>
        <begin position="91"/>
        <end position="120"/>
    </location>
</feature>
<feature type="compositionally biased region" description="Gly residues" evidence="1">
    <location>
        <begin position="1"/>
        <end position="26"/>
    </location>
</feature>
<evidence type="ECO:0000256" key="1">
    <source>
        <dbReference type="SAM" id="MobiDB-lite"/>
    </source>
</evidence>
<feature type="region of interest" description="Disordered" evidence="1">
    <location>
        <begin position="144"/>
        <end position="190"/>
    </location>
</feature>
<name>A0ABN9S4X8_9DINO</name>
<feature type="region of interest" description="Disordered" evidence="1">
    <location>
        <begin position="1"/>
        <end position="52"/>
    </location>
</feature>
<accession>A0ABN9S4X8</accession>